<dbReference type="AlphaFoldDB" id="W1XAX4"/>
<organism evidence="1">
    <name type="scientific">human gut metagenome</name>
    <dbReference type="NCBI Taxonomy" id="408170"/>
    <lineage>
        <taxon>unclassified sequences</taxon>
        <taxon>metagenomes</taxon>
        <taxon>organismal metagenomes</taxon>
    </lineage>
</organism>
<dbReference type="EMBL" id="AZMM01017585">
    <property type="protein sequence ID" value="ETJ25964.1"/>
    <property type="molecule type" value="Genomic_DNA"/>
</dbReference>
<name>W1XAX4_9ZZZZ</name>
<sequence length="79" mass="9100">SNNPELKSMILELIQYFKDRESDDLLDRALDTIKEMAKRPTLVAVQTDRQEVARLYAQPLAEEQAKREAILRAVDGKGW</sequence>
<proteinExistence type="predicted"/>
<protein>
    <submittedName>
        <fullName evidence="1">Uncharacterized protein</fullName>
    </submittedName>
</protein>
<gene>
    <name evidence="1" type="ORF">Q604_UNBC17585G0002</name>
</gene>
<reference evidence="1" key="1">
    <citation type="submission" date="2013-12" db="EMBL/GenBank/DDBJ databases">
        <title>A Varibaculum cambriense genome reconstructed from a premature infant gut community with otherwise low bacterial novelty that shifts toward anaerobic metabolism during the third week of life.</title>
        <authorList>
            <person name="Brown C.T."/>
            <person name="Sharon I."/>
            <person name="Thomas B.C."/>
            <person name="Castelle C.J."/>
            <person name="Morowitz M.J."/>
            <person name="Banfield J.F."/>
        </authorList>
    </citation>
    <scope>NUCLEOTIDE SEQUENCE</scope>
</reference>
<accession>W1XAX4</accession>
<comment type="caution">
    <text evidence="1">The sequence shown here is derived from an EMBL/GenBank/DDBJ whole genome shotgun (WGS) entry which is preliminary data.</text>
</comment>
<feature type="non-terminal residue" evidence="1">
    <location>
        <position position="1"/>
    </location>
</feature>
<evidence type="ECO:0000313" key="1">
    <source>
        <dbReference type="EMBL" id="ETJ25964.1"/>
    </source>
</evidence>